<feature type="transmembrane region" description="Helical" evidence="1">
    <location>
        <begin position="89"/>
        <end position="109"/>
    </location>
</feature>
<dbReference type="AlphaFoldDB" id="A0A4U8YSN3"/>
<feature type="transmembrane region" description="Helical" evidence="1">
    <location>
        <begin position="233"/>
        <end position="251"/>
    </location>
</feature>
<feature type="transmembrane region" description="Helical" evidence="1">
    <location>
        <begin position="56"/>
        <end position="77"/>
    </location>
</feature>
<feature type="transmembrane region" description="Helical" evidence="1">
    <location>
        <begin position="147"/>
        <end position="166"/>
    </location>
</feature>
<accession>A0A4U8YSN3</accession>
<keyword evidence="1" id="KW-0472">Membrane</keyword>
<name>A0A4U8YSN3_9BACT</name>
<feature type="transmembrane region" description="Helical" evidence="1">
    <location>
        <begin position="202"/>
        <end position="221"/>
    </location>
</feature>
<organism evidence="2 3">
    <name type="scientific">Desulfoluna butyratoxydans</name>
    <dbReference type="NCBI Taxonomy" id="231438"/>
    <lineage>
        <taxon>Bacteria</taxon>
        <taxon>Pseudomonadati</taxon>
        <taxon>Thermodesulfobacteriota</taxon>
        <taxon>Desulfobacteria</taxon>
        <taxon>Desulfobacterales</taxon>
        <taxon>Desulfolunaceae</taxon>
        <taxon>Desulfoluna</taxon>
    </lineage>
</organism>
<gene>
    <name evidence="2" type="ORF">MSL71_25090</name>
</gene>
<evidence type="ECO:0000256" key="1">
    <source>
        <dbReference type="SAM" id="Phobius"/>
    </source>
</evidence>
<protein>
    <submittedName>
        <fullName evidence="2">Uncharacterized protein</fullName>
    </submittedName>
</protein>
<feature type="transmembrane region" description="Helical" evidence="1">
    <location>
        <begin position="6"/>
        <end position="23"/>
    </location>
</feature>
<keyword evidence="3" id="KW-1185">Reference proteome</keyword>
<keyword evidence="1" id="KW-0812">Transmembrane</keyword>
<dbReference type="Proteomes" id="UP000507962">
    <property type="component" value="Unassembled WGS sequence"/>
</dbReference>
<evidence type="ECO:0000313" key="3">
    <source>
        <dbReference type="Proteomes" id="UP000507962"/>
    </source>
</evidence>
<proteinExistence type="predicted"/>
<sequence length="253" mass="26813">MQPTLALKLILTPGIIAAVTYAGKRWGALVAGWLSAFPVISGPILFFLALEHGPAFAGNAATGTLSGVLAFIAFYLAYAWSAMRFNWPVALGLALLAYTLSALLLLAWFPPLGMGLPLILAVLWFSPRLFPATSPGAPSSVSHPHELVYRMMAAVILVLAVTWASATIGPRASGIAATFPVMGSILAVFSHRKQGTGYVVKLLRGMVFGLYSFTAFCMALNRTLPGLPMAEAFLLSLAVAVLAQAIAWRLLKP</sequence>
<keyword evidence="1" id="KW-1133">Transmembrane helix</keyword>
<feature type="transmembrane region" description="Helical" evidence="1">
    <location>
        <begin position="30"/>
        <end position="50"/>
    </location>
</feature>
<dbReference type="EMBL" id="CAADHO010000004">
    <property type="protein sequence ID" value="VFQ44852.1"/>
    <property type="molecule type" value="Genomic_DNA"/>
</dbReference>
<evidence type="ECO:0000313" key="2">
    <source>
        <dbReference type="EMBL" id="VFQ44852.1"/>
    </source>
</evidence>
<dbReference type="RefSeq" id="WP_180140824.1">
    <property type="nucleotide sequence ID" value="NZ_CAADHO010000004.1"/>
</dbReference>
<reference evidence="2 3" key="1">
    <citation type="submission" date="2019-03" db="EMBL/GenBank/DDBJ databases">
        <authorList>
            <person name="Nijsse B."/>
        </authorList>
    </citation>
    <scope>NUCLEOTIDE SEQUENCE [LARGE SCALE GENOMIC DNA]</scope>
    <source>
        <strain evidence="2">Desulfoluna butyratoxydans MSL71</strain>
    </source>
</reference>